<evidence type="ECO:0000313" key="1">
    <source>
        <dbReference type="EMBL" id="CUS12108.1"/>
    </source>
</evidence>
<organism evidence="1 2">
    <name type="scientific">Tuber aestivum</name>
    <name type="common">summer truffle</name>
    <dbReference type="NCBI Taxonomy" id="59557"/>
    <lineage>
        <taxon>Eukaryota</taxon>
        <taxon>Fungi</taxon>
        <taxon>Dikarya</taxon>
        <taxon>Ascomycota</taxon>
        <taxon>Pezizomycotina</taxon>
        <taxon>Pezizomycetes</taxon>
        <taxon>Pezizales</taxon>
        <taxon>Tuberaceae</taxon>
        <taxon>Tuber</taxon>
    </lineage>
</organism>
<sequence>MGPGLDKGTGASVHPTLSSLYIDLVLNAGGPKNRVPPKLTGKGSSIYAGRRKEAQASSFLSPLPWINSWPMRLQGFISATEGLLTAYWGSRRLSISALRGEGG</sequence>
<evidence type="ECO:0000313" key="2">
    <source>
        <dbReference type="Proteomes" id="UP001412239"/>
    </source>
</evidence>
<name>A0A292PZP6_9PEZI</name>
<accession>A0A292PZP6</accession>
<reference evidence="1" key="1">
    <citation type="submission" date="2015-10" db="EMBL/GenBank/DDBJ databases">
        <authorList>
            <person name="Regsiter A."/>
            <person name="william w."/>
        </authorList>
    </citation>
    <scope>NUCLEOTIDE SEQUENCE</scope>
    <source>
        <strain evidence="1">Montdore</strain>
    </source>
</reference>
<proteinExistence type="predicted"/>
<dbReference type="Proteomes" id="UP001412239">
    <property type="component" value="Unassembled WGS sequence"/>
</dbReference>
<dbReference type="AlphaFoldDB" id="A0A292PZP6"/>
<gene>
    <name evidence="1" type="ORF">GSTUAT00003809001</name>
</gene>
<keyword evidence="2" id="KW-1185">Reference proteome</keyword>
<dbReference type="EMBL" id="LN891005">
    <property type="protein sequence ID" value="CUS12108.1"/>
    <property type="molecule type" value="Genomic_DNA"/>
</dbReference>
<protein>
    <submittedName>
        <fullName evidence="1">Uncharacterized protein</fullName>
    </submittedName>
</protein>